<name>A0A512ME59_9BACT</name>
<organism evidence="1 2">
    <name type="scientific">Brevifollis gellanilyticus</name>
    <dbReference type="NCBI Taxonomy" id="748831"/>
    <lineage>
        <taxon>Bacteria</taxon>
        <taxon>Pseudomonadati</taxon>
        <taxon>Verrucomicrobiota</taxon>
        <taxon>Verrucomicrobiia</taxon>
        <taxon>Verrucomicrobiales</taxon>
        <taxon>Verrucomicrobiaceae</taxon>
    </lineage>
</organism>
<dbReference type="EMBL" id="BKAG01000040">
    <property type="protein sequence ID" value="GEP45020.1"/>
    <property type="molecule type" value="Genomic_DNA"/>
</dbReference>
<proteinExistence type="predicted"/>
<evidence type="ECO:0000313" key="2">
    <source>
        <dbReference type="Proteomes" id="UP000321577"/>
    </source>
</evidence>
<gene>
    <name evidence="1" type="ORF">BGE01nite_43110</name>
</gene>
<dbReference type="RefSeq" id="WP_146853524.1">
    <property type="nucleotide sequence ID" value="NZ_BKAG01000040.1"/>
</dbReference>
<reference evidence="1 2" key="1">
    <citation type="submission" date="2019-07" db="EMBL/GenBank/DDBJ databases">
        <title>Whole genome shotgun sequence of Brevifollis gellanilyticus NBRC 108608.</title>
        <authorList>
            <person name="Hosoyama A."/>
            <person name="Uohara A."/>
            <person name="Ohji S."/>
            <person name="Ichikawa N."/>
        </authorList>
    </citation>
    <scope>NUCLEOTIDE SEQUENCE [LARGE SCALE GENOMIC DNA]</scope>
    <source>
        <strain evidence="1 2">NBRC 108608</strain>
    </source>
</reference>
<protein>
    <submittedName>
        <fullName evidence="1">Uncharacterized protein</fullName>
    </submittedName>
</protein>
<accession>A0A512ME59</accession>
<keyword evidence="2" id="KW-1185">Reference proteome</keyword>
<comment type="caution">
    <text evidence="1">The sequence shown here is derived from an EMBL/GenBank/DDBJ whole genome shotgun (WGS) entry which is preliminary data.</text>
</comment>
<dbReference type="Proteomes" id="UP000321577">
    <property type="component" value="Unassembled WGS sequence"/>
</dbReference>
<sequence length="151" mass="16837">MDTTLTSFLSRQLGLLVVVLGLVCASIHAEDNLTPATGSADRTAICNAVRVLYRNGHYLEGQPNTERVVFVIHTLRVKSGWAFFSATPTLILSSGKQKHLETTHTVMLRQLKGKWTVFKDHGHHGDVIPRDELIPAGVDRFPLEILPDWQE</sequence>
<evidence type="ECO:0000313" key="1">
    <source>
        <dbReference type="EMBL" id="GEP45020.1"/>
    </source>
</evidence>
<dbReference type="AlphaFoldDB" id="A0A512ME59"/>